<reference evidence="3 4" key="1">
    <citation type="submission" date="2017-12" db="EMBL/GenBank/DDBJ databases">
        <title>Genomes of bacteria within cyanobacterial aggregates.</title>
        <authorList>
            <person name="Cai H."/>
        </authorList>
    </citation>
    <scope>NUCLEOTIDE SEQUENCE [LARGE SCALE GENOMIC DNA]</scope>
    <source>
        <strain evidence="3 4">TH16</strain>
    </source>
</reference>
<accession>A0A2K9NBE5</accession>
<dbReference type="Proteomes" id="UP000234752">
    <property type="component" value="Chromosome eg_1"/>
</dbReference>
<dbReference type="AlphaFoldDB" id="A0A2K9NBE5"/>
<dbReference type="Pfam" id="PF06429">
    <property type="entry name" value="Flg_bbr_C"/>
    <property type="match status" value="1"/>
</dbReference>
<evidence type="ECO:0000313" key="4">
    <source>
        <dbReference type="Proteomes" id="UP000234752"/>
    </source>
</evidence>
<protein>
    <submittedName>
        <fullName evidence="3">Flagellar biosynthesis protein FlgG</fullName>
    </submittedName>
</protein>
<dbReference type="KEGG" id="ncb:C0V82_09510"/>
<dbReference type="RefSeq" id="WP_102112134.1">
    <property type="nucleotide sequence ID" value="NZ_BMGN01000002.1"/>
</dbReference>
<dbReference type="OrthoDB" id="7304634at2"/>
<evidence type="ECO:0000313" key="3">
    <source>
        <dbReference type="EMBL" id="AUN30448.1"/>
    </source>
</evidence>
<evidence type="ECO:0000259" key="2">
    <source>
        <dbReference type="Pfam" id="PF06429"/>
    </source>
</evidence>
<keyword evidence="4" id="KW-1185">Reference proteome</keyword>
<organism evidence="3 4">
    <name type="scientific">Niveispirillum cyanobacteriorum</name>
    <dbReference type="NCBI Taxonomy" id="1612173"/>
    <lineage>
        <taxon>Bacteria</taxon>
        <taxon>Pseudomonadati</taxon>
        <taxon>Pseudomonadota</taxon>
        <taxon>Alphaproteobacteria</taxon>
        <taxon>Rhodospirillales</taxon>
        <taxon>Azospirillaceae</taxon>
        <taxon>Niveispirillum</taxon>
    </lineage>
</organism>
<feature type="domain" description="Flagellar basal-body/hook protein C-terminal" evidence="2">
    <location>
        <begin position="96"/>
        <end position="139"/>
    </location>
</feature>
<keyword evidence="3" id="KW-0282">Flagellum</keyword>
<keyword evidence="3" id="KW-0969">Cilium</keyword>
<evidence type="ECO:0000256" key="1">
    <source>
        <dbReference type="ARBA" id="ARBA00009677"/>
    </source>
</evidence>
<keyword evidence="3" id="KW-0966">Cell projection</keyword>
<sequence>MSISSIGTALSGALAQTQRLANSANNVANQRSTGAIPAADGTVQPGQTEAFQPQNLSQTAVTGPNGQGQGTRVVARPTTPAYIPEYQPDSTDANEQGLVAAPNVDPVTERVDQISSLRAFQANLATIRAQDELERSAIDALA</sequence>
<comment type="similarity">
    <text evidence="1">Belongs to the flagella basal body rod proteins family.</text>
</comment>
<gene>
    <name evidence="3" type="ORF">C0V82_09510</name>
</gene>
<proteinExistence type="inferred from homology"/>
<name>A0A2K9NBE5_9PROT</name>
<dbReference type="InterPro" id="IPR010930">
    <property type="entry name" value="Flg_bb/hook_C_dom"/>
</dbReference>
<dbReference type="EMBL" id="CP025611">
    <property type="protein sequence ID" value="AUN30448.1"/>
    <property type="molecule type" value="Genomic_DNA"/>
</dbReference>